<name>A0A382CHD0_9ZZZZ</name>
<accession>A0A382CHD0</accession>
<reference evidence="2" key="1">
    <citation type="submission" date="2018-05" db="EMBL/GenBank/DDBJ databases">
        <authorList>
            <person name="Lanie J.A."/>
            <person name="Ng W.-L."/>
            <person name="Kazmierczak K.M."/>
            <person name="Andrzejewski T.M."/>
            <person name="Davidsen T.M."/>
            <person name="Wayne K.J."/>
            <person name="Tettelin H."/>
            <person name="Glass J.I."/>
            <person name="Rusch D."/>
            <person name="Podicherti R."/>
            <person name="Tsui H.-C.T."/>
            <person name="Winkler M.E."/>
        </authorList>
    </citation>
    <scope>NUCLEOTIDE SEQUENCE</scope>
</reference>
<feature type="non-terminal residue" evidence="2">
    <location>
        <position position="1"/>
    </location>
</feature>
<dbReference type="EMBL" id="UINC01034220">
    <property type="protein sequence ID" value="SVB24727.1"/>
    <property type="molecule type" value="Genomic_DNA"/>
</dbReference>
<feature type="non-terminal residue" evidence="2">
    <location>
        <position position="63"/>
    </location>
</feature>
<sequence length="63" mass="6660">VRRPAPVLESSRPGQAATGARAKAAAADDAQPGRGRHLLVPLRRLRIETLRSASVDQGAHRGL</sequence>
<dbReference type="AlphaFoldDB" id="A0A382CHD0"/>
<evidence type="ECO:0000256" key="1">
    <source>
        <dbReference type="SAM" id="MobiDB-lite"/>
    </source>
</evidence>
<evidence type="ECO:0000313" key="2">
    <source>
        <dbReference type="EMBL" id="SVB24727.1"/>
    </source>
</evidence>
<gene>
    <name evidence="2" type="ORF">METZ01_LOCUS177581</name>
</gene>
<feature type="compositionally biased region" description="Low complexity" evidence="1">
    <location>
        <begin position="13"/>
        <end position="33"/>
    </location>
</feature>
<feature type="region of interest" description="Disordered" evidence="1">
    <location>
        <begin position="1"/>
        <end position="37"/>
    </location>
</feature>
<organism evidence="2">
    <name type="scientific">marine metagenome</name>
    <dbReference type="NCBI Taxonomy" id="408172"/>
    <lineage>
        <taxon>unclassified sequences</taxon>
        <taxon>metagenomes</taxon>
        <taxon>ecological metagenomes</taxon>
    </lineage>
</organism>
<proteinExistence type="predicted"/>
<protein>
    <submittedName>
        <fullName evidence="2">Uncharacterized protein</fullName>
    </submittedName>
</protein>